<dbReference type="GO" id="GO:0005829">
    <property type="term" value="C:cytosol"/>
    <property type="evidence" value="ECO:0007669"/>
    <property type="project" value="UniProtKB-SubCell"/>
</dbReference>
<dbReference type="EC" id="2.7.4.2" evidence="4"/>
<evidence type="ECO:0000256" key="3">
    <source>
        <dbReference type="ARBA" id="ARBA00010247"/>
    </source>
</evidence>
<evidence type="ECO:0000256" key="23">
    <source>
        <dbReference type="SAM" id="MobiDB-lite"/>
    </source>
</evidence>
<dbReference type="OrthoDB" id="2401875at2759"/>
<evidence type="ECO:0000256" key="15">
    <source>
        <dbReference type="ARBA" id="ARBA00023011"/>
    </source>
</evidence>
<evidence type="ECO:0000256" key="13">
    <source>
        <dbReference type="ARBA" id="ARBA00022955"/>
    </source>
</evidence>
<dbReference type="GO" id="GO:0004631">
    <property type="term" value="F:phosphomevalonate kinase activity"/>
    <property type="evidence" value="ECO:0007669"/>
    <property type="project" value="UniProtKB-EC"/>
</dbReference>
<dbReference type="Pfam" id="PF04275">
    <property type="entry name" value="P-mevalo_kinase"/>
    <property type="match status" value="1"/>
</dbReference>
<evidence type="ECO:0000256" key="18">
    <source>
        <dbReference type="ARBA" id="ARBA00023221"/>
    </source>
</evidence>
<evidence type="ECO:0000313" key="24">
    <source>
        <dbReference type="EMBL" id="CAG5096593.1"/>
    </source>
</evidence>
<gene>
    <name evidence="24" type="ORF">HICCMSTLAB_LOCUS8287</name>
</gene>
<reference evidence="24" key="1">
    <citation type="submission" date="2021-04" db="EMBL/GenBank/DDBJ databases">
        <authorList>
            <person name="Chebbi M.A.C M."/>
        </authorList>
    </citation>
    <scope>NUCLEOTIDE SEQUENCE</scope>
</reference>
<keyword evidence="18" id="KW-0753">Steroid metabolism</keyword>
<evidence type="ECO:0000256" key="14">
    <source>
        <dbReference type="ARBA" id="ARBA00022980"/>
    </source>
</evidence>
<dbReference type="UniPathway" id="UPA00057">
    <property type="reaction ID" value="UER00099"/>
</dbReference>
<dbReference type="InterPro" id="IPR002673">
    <property type="entry name" value="Ribosomal_eL29"/>
</dbReference>
<keyword evidence="16" id="KW-0443">Lipid metabolism</keyword>
<keyword evidence="7" id="KW-0153">Cholesterol metabolism</keyword>
<proteinExistence type="inferred from homology"/>
<dbReference type="PANTHER" id="PTHR13101:SF1">
    <property type="entry name" value="PHOSPHOMEVALONATE KINASE"/>
    <property type="match status" value="1"/>
</dbReference>
<evidence type="ECO:0000256" key="16">
    <source>
        <dbReference type="ARBA" id="ARBA00023098"/>
    </source>
</evidence>
<evidence type="ECO:0000256" key="20">
    <source>
        <dbReference type="ARBA" id="ARBA00034549"/>
    </source>
</evidence>
<comment type="similarity">
    <text evidence="3">Belongs to the eukaryotic ribosomal protein eL29 family.</text>
</comment>
<dbReference type="Pfam" id="PF01779">
    <property type="entry name" value="Ribosomal_L29e"/>
    <property type="match status" value="1"/>
</dbReference>
<dbReference type="GO" id="GO:0005524">
    <property type="term" value="F:ATP binding"/>
    <property type="evidence" value="ECO:0007669"/>
    <property type="project" value="UniProtKB-KW"/>
</dbReference>
<dbReference type="GO" id="GO:1990904">
    <property type="term" value="C:ribonucleoprotein complex"/>
    <property type="evidence" value="ECO:0007669"/>
    <property type="project" value="UniProtKB-KW"/>
</dbReference>
<keyword evidence="15" id="KW-0756">Sterol biosynthesis</keyword>
<keyword evidence="10 24" id="KW-0418">Kinase</keyword>
<dbReference type="GO" id="GO:0005840">
    <property type="term" value="C:ribosome"/>
    <property type="evidence" value="ECO:0007669"/>
    <property type="project" value="UniProtKB-KW"/>
</dbReference>
<keyword evidence="11" id="KW-0152">Cholesterol biosynthesis</keyword>
<evidence type="ECO:0000256" key="21">
    <source>
        <dbReference type="ARBA" id="ARBA00035222"/>
    </source>
</evidence>
<feature type="region of interest" description="Disordered" evidence="23">
    <location>
        <begin position="1"/>
        <end position="28"/>
    </location>
</feature>
<dbReference type="GO" id="GO:0006695">
    <property type="term" value="P:cholesterol biosynthetic process"/>
    <property type="evidence" value="ECO:0007669"/>
    <property type="project" value="UniProtKB-KW"/>
</dbReference>
<evidence type="ECO:0000256" key="22">
    <source>
        <dbReference type="ARBA" id="ARBA00035328"/>
    </source>
</evidence>
<dbReference type="Gene3D" id="6.10.140.1730">
    <property type="match status" value="1"/>
</dbReference>
<dbReference type="FunFam" id="3.40.50.300:FF:001026">
    <property type="entry name" value="Phosphomevalonate kinase"/>
    <property type="match status" value="1"/>
</dbReference>
<evidence type="ECO:0000256" key="7">
    <source>
        <dbReference type="ARBA" id="ARBA00022548"/>
    </source>
</evidence>
<evidence type="ECO:0000256" key="8">
    <source>
        <dbReference type="ARBA" id="ARBA00022679"/>
    </source>
</evidence>
<evidence type="ECO:0000313" key="25">
    <source>
        <dbReference type="Proteomes" id="UP000786811"/>
    </source>
</evidence>
<keyword evidence="25" id="KW-1185">Reference proteome</keyword>
<sequence length="259" mass="30362">MAKSKNHTNHNQNRKAHRNGIKKPKRYRHESTLGMDLKFLRNQRFAKKHNLNPKQQVKRAAEHRILLFSGKRKSGKDYITDNLFKRLGPEKSVIIKLSGPIKSHWANTFNLDLNQLLSDGKYKENYRLEMIKWGEDKRRTDTGYFCRAAIDMYNATSKKIWIVSDVRRKTDIEWFEKTYGELCKTIRINCSNDVKSQRGWKFTPGIDDSETECDLDDRSEWNLKITNEGNDLDNLSITLEHLTIVIVYLKSIKSKGIIT</sequence>
<accession>A0A8J2MUR4</accession>
<evidence type="ECO:0000256" key="17">
    <source>
        <dbReference type="ARBA" id="ARBA00023166"/>
    </source>
</evidence>
<comment type="subcellular location">
    <subcellularLocation>
        <location evidence="1">Cytoplasm</location>
        <location evidence="1">Cytosol</location>
    </subcellularLocation>
</comment>
<evidence type="ECO:0000256" key="19">
    <source>
        <dbReference type="ARBA" id="ARBA00023274"/>
    </source>
</evidence>
<evidence type="ECO:0000256" key="5">
    <source>
        <dbReference type="ARBA" id="ARBA00022490"/>
    </source>
</evidence>
<keyword evidence="13" id="KW-0752">Steroid biosynthesis</keyword>
<keyword evidence="14" id="KW-0689">Ribosomal protein</keyword>
<protein>
    <recommendedName>
        <fullName evidence="21">Large ribosomal subunit protein eL29</fullName>
        <ecNumber evidence="4">2.7.4.2</ecNumber>
    </recommendedName>
    <alternativeName>
        <fullName evidence="22">60S ribosomal protein L29</fullName>
    </alternativeName>
    <alternativeName>
        <fullName evidence="20">Phosphomevalonate kinase</fullName>
    </alternativeName>
</protein>
<dbReference type="EMBL" id="CAJNRD030001121">
    <property type="protein sequence ID" value="CAG5096593.1"/>
    <property type="molecule type" value="Genomic_DNA"/>
</dbReference>
<dbReference type="GO" id="GO:0006412">
    <property type="term" value="P:translation"/>
    <property type="evidence" value="ECO:0007669"/>
    <property type="project" value="InterPro"/>
</dbReference>
<comment type="caution">
    <text evidence="24">The sequence shown here is derived from an EMBL/GenBank/DDBJ whole genome shotgun (WGS) entry which is preliminary data.</text>
</comment>
<comment type="pathway">
    <text evidence="2">Isoprenoid biosynthesis; isopentenyl diphosphate biosynthesis via mevalonate pathway; isopentenyl diphosphate from (R)-mevalonate: step 2/3.</text>
</comment>
<dbReference type="Proteomes" id="UP000786811">
    <property type="component" value="Unassembled WGS sequence"/>
</dbReference>
<dbReference type="GO" id="GO:0019287">
    <property type="term" value="P:isopentenyl diphosphate biosynthetic process, mevalonate pathway"/>
    <property type="evidence" value="ECO:0007669"/>
    <property type="project" value="UniProtKB-UniPathway"/>
</dbReference>
<organism evidence="24 25">
    <name type="scientific">Cotesia congregata</name>
    <name type="common">Parasitoid wasp</name>
    <name type="synonym">Apanteles congregatus</name>
    <dbReference type="NCBI Taxonomy" id="51543"/>
    <lineage>
        <taxon>Eukaryota</taxon>
        <taxon>Metazoa</taxon>
        <taxon>Ecdysozoa</taxon>
        <taxon>Arthropoda</taxon>
        <taxon>Hexapoda</taxon>
        <taxon>Insecta</taxon>
        <taxon>Pterygota</taxon>
        <taxon>Neoptera</taxon>
        <taxon>Endopterygota</taxon>
        <taxon>Hymenoptera</taxon>
        <taxon>Apocrita</taxon>
        <taxon>Ichneumonoidea</taxon>
        <taxon>Braconidae</taxon>
        <taxon>Microgastrinae</taxon>
        <taxon>Cotesia</taxon>
    </lineage>
</organism>
<keyword evidence="9" id="KW-0547">Nucleotide-binding</keyword>
<dbReference type="InterPro" id="IPR005919">
    <property type="entry name" value="Pmev_kin_anim"/>
</dbReference>
<keyword evidence="19" id="KW-0687">Ribonucleoprotein</keyword>
<keyword evidence="5" id="KW-0963">Cytoplasm</keyword>
<dbReference type="Gene3D" id="3.40.50.300">
    <property type="entry name" value="P-loop containing nucleotide triphosphate hydrolases"/>
    <property type="match status" value="1"/>
</dbReference>
<evidence type="ECO:0000256" key="6">
    <source>
        <dbReference type="ARBA" id="ARBA00022516"/>
    </source>
</evidence>
<keyword evidence="6" id="KW-0444">Lipid biosynthesis</keyword>
<dbReference type="InterPro" id="IPR027417">
    <property type="entry name" value="P-loop_NTPase"/>
</dbReference>
<evidence type="ECO:0000256" key="2">
    <source>
        <dbReference type="ARBA" id="ARBA00005017"/>
    </source>
</evidence>
<keyword evidence="8" id="KW-0808">Transferase</keyword>
<dbReference type="PANTHER" id="PTHR13101">
    <property type="entry name" value="PHOSPHOMEVALONATE KINASE"/>
    <property type="match status" value="1"/>
</dbReference>
<dbReference type="AlphaFoldDB" id="A0A8J2MUR4"/>
<evidence type="ECO:0000256" key="4">
    <source>
        <dbReference type="ARBA" id="ARBA00012958"/>
    </source>
</evidence>
<evidence type="ECO:0000256" key="11">
    <source>
        <dbReference type="ARBA" id="ARBA00022778"/>
    </source>
</evidence>
<name>A0A8J2MUR4_COTCN</name>
<dbReference type="NCBIfam" id="TIGR01223">
    <property type="entry name" value="Pmev_kin_anim"/>
    <property type="match status" value="1"/>
</dbReference>
<dbReference type="GO" id="GO:0003735">
    <property type="term" value="F:structural constituent of ribosome"/>
    <property type="evidence" value="ECO:0007669"/>
    <property type="project" value="InterPro"/>
</dbReference>
<keyword evidence="12" id="KW-0067">ATP-binding</keyword>
<keyword evidence="17" id="KW-1207">Sterol metabolism</keyword>
<evidence type="ECO:0000256" key="10">
    <source>
        <dbReference type="ARBA" id="ARBA00022777"/>
    </source>
</evidence>
<evidence type="ECO:0000256" key="9">
    <source>
        <dbReference type="ARBA" id="ARBA00022741"/>
    </source>
</evidence>
<evidence type="ECO:0000256" key="12">
    <source>
        <dbReference type="ARBA" id="ARBA00022840"/>
    </source>
</evidence>
<evidence type="ECO:0000256" key="1">
    <source>
        <dbReference type="ARBA" id="ARBA00004514"/>
    </source>
</evidence>